<dbReference type="SUPFAM" id="SSF48452">
    <property type="entry name" value="TPR-like"/>
    <property type="match status" value="1"/>
</dbReference>
<keyword evidence="2" id="KW-1185">Reference proteome</keyword>
<organism evidence="1 2">
    <name type="scientific">Sphingomonas piscis</name>
    <dbReference type="NCBI Taxonomy" id="2714943"/>
    <lineage>
        <taxon>Bacteria</taxon>
        <taxon>Pseudomonadati</taxon>
        <taxon>Pseudomonadota</taxon>
        <taxon>Alphaproteobacteria</taxon>
        <taxon>Sphingomonadales</taxon>
        <taxon>Sphingomonadaceae</taxon>
        <taxon>Sphingomonas</taxon>
    </lineage>
</organism>
<reference evidence="1 2" key="1">
    <citation type="submission" date="2020-03" db="EMBL/GenBank/DDBJ databases">
        <title>Sphingomonas sp. nov., isolated from fish.</title>
        <authorList>
            <person name="Hyun D.-W."/>
            <person name="Bae J.-W."/>
        </authorList>
    </citation>
    <scope>NUCLEOTIDE SEQUENCE [LARGE SCALE GENOMIC DNA]</scope>
    <source>
        <strain evidence="1 2">HDW15B</strain>
    </source>
</reference>
<dbReference type="KEGG" id="spii:G7077_13810"/>
<dbReference type="Proteomes" id="UP000503222">
    <property type="component" value="Chromosome"/>
</dbReference>
<dbReference type="Gene3D" id="1.25.40.10">
    <property type="entry name" value="Tetratricopeptide repeat domain"/>
    <property type="match status" value="1"/>
</dbReference>
<evidence type="ECO:0000313" key="1">
    <source>
        <dbReference type="EMBL" id="QIK79824.1"/>
    </source>
</evidence>
<dbReference type="AlphaFoldDB" id="A0A6G7YSW8"/>
<evidence type="ECO:0000313" key="2">
    <source>
        <dbReference type="Proteomes" id="UP000503222"/>
    </source>
</evidence>
<dbReference type="InterPro" id="IPR011990">
    <property type="entry name" value="TPR-like_helical_dom_sf"/>
</dbReference>
<dbReference type="RefSeq" id="WP_166412209.1">
    <property type="nucleotide sequence ID" value="NZ_CP049869.1"/>
</dbReference>
<gene>
    <name evidence="1" type="ORF">G7077_13810</name>
</gene>
<dbReference type="EMBL" id="CP049869">
    <property type="protein sequence ID" value="QIK79824.1"/>
    <property type="molecule type" value="Genomic_DNA"/>
</dbReference>
<name>A0A6G7YSW8_9SPHN</name>
<accession>A0A6G7YSW8</accession>
<proteinExistence type="predicted"/>
<sequence length="206" mass="21532">MTGYFILLALVAAAGSLLWLLGNRGALLKLSLAALLLGSAGYTLQGRPNLFGAPAKPDTAAPGLSFARARHVFFGEFNASERWLLIADSFSARGKHAEAGGVLANAVKHYPGDLPLWIGFANALVEQGRGMTPPAQLAFARAEAIAPGHPATGFFRGLAQARSGEPQAAVNTWRKLLANAPADAGWRPLVEDAAAAFSAQPAPPRR</sequence>
<protein>
    <submittedName>
        <fullName evidence="1">Cytochrome C biogenesis protein</fullName>
    </submittedName>
</protein>